<dbReference type="Pfam" id="PF09697">
    <property type="entry name" value="Porph_ging"/>
    <property type="match status" value="1"/>
</dbReference>
<dbReference type="EMBL" id="CP016374">
    <property type="protein sequence ID" value="AQX00405.1"/>
    <property type="molecule type" value="Genomic_DNA"/>
</dbReference>
<proteinExistence type="predicted"/>
<gene>
    <name evidence="1" type="ORF">BBD32_02470</name>
</gene>
<dbReference type="AlphaFoldDB" id="A0AAU8VBW8"/>
<accession>A0AAU8VBW8</accession>
<evidence type="ECO:0000313" key="2">
    <source>
        <dbReference type="Proteomes" id="UP000190848"/>
    </source>
</evidence>
<protein>
    <submittedName>
        <fullName evidence="1">GLPGLI family protein</fullName>
    </submittedName>
</protein>
<dbReference type="NCBIfam" id="TIGR01200">
    <property type="entry name" value="GLPGLI"/>
    <property type="match status" value="1"/>
</dbReference>
<dbReference type="InterPro" id="IPR005901">
    <property type="entry name" value="GLPGLI"/>
</dbReference>
<sequence>MGLKKNMSGKIRTEINKVNIVFLLFPFLVFSQSNRFIYEYTFKMDSLNKSKIDRELMFLDVNKDKSEFYSYKRFAHDSAWTASKNKLGGSNAIDFRNYNSKVDFSVAKDYKQNKITLYYSVGYDTYDINDFNSISWKIKPETSTILDFKVQLAEASLGGRKWKAWFCPDIPVQDGPYRFNGLPGLILKVEDTNKDHSFILVGTKLLTEDKIYAPFANKKTYTINYKSLKGAWKEYVKNPVKNMQLSSSSNGSSKVNISVTYTDDNGKTYSGSEFIREVSRSTQERLKNINNFIEPDLFR</sequence>
<name>A0AAU8VBW8_9FLAO</name>
<dbReference type="RefSeq" id="WP_078395052.1">
    <property type="nucleotide sequence ID" value="NZ_CP016374.1"/>
</dbReference>
<reference evidence="1 2" key="1">
    <citation type="submission" date="2016-07" db="EMBL/GenBank/DDBJ databases">
        <title>Revisiting the taxonomy of the Elizabethkingia Genus using Whole-Genome Sequencing, Optical Mapping, and MALDI-TOF, along with proposal of three novel Elizabethkingia species: Elizabethkingia bruuniana sp. nov., Elizabethkingia ursingii sp. nov., and Elizabethkingia occulta sp. nov.</title>
        <authorList>
            <person name="Nicholson A.C."/>
        </authorList>
    </citation>
    <scope>NUCLEOTIDE SEQUENCE [LARGE SCALE GENOMIC DNA]</scope>
    <source>
        <strain evidence="1 2">F3201</strain>
    </source>
</reference>
<organism evidence="1 2">
    <name type="scientific">Elizabethkingia anophelis</name>
    <dbReference type="NCBI Taxonomy" id="1117645"/>
    <lineage>
        <taxon>Bacteria</taxon>
        <taxon>Pseudomonadati</taxon>
        <taxon>Bacteroidota</taxon>
        <taxon>Flavobacteriia</taxon>
        <taxon>Flavobacteriales</taxon>
        <taxon>Weeksellaceae</taxon>
        <taxon>Elizabethkingia</taxon>
    </lineage>
</organism>
<evidence type="ECO:0000313" key="1">
    <source>
        <dbReference type="EMBL" id="AQX00405.1"/>
    </source>
</evidence>
<dbReference type="Proteomes" id="UP000190848">
    <property type="component" value="Chromosome"/>
</dbReference>